<evidence type="ECO:0000313" key="2">
    <source>
        <dbReference type="EMBL" id="KAJ8890489.1"/>
    </source>
</evidence>
<sequence length="658" mass="73221">MGTTPNRIEPGSSWWEENSLTTTPLWSRQRTTKAIRDGDIKRYNYLVELEQDSIMGDEVISGKRIIENTRFGPSVFPNTSPVLTMLGAETSCLTLAIRQSVCVKMDVRVVSRHKPWRCATPQTLKRVSSEDDPSLAHGHALASFRHVGFSVWCRCVPGCSRRHHLLAQQKEQVSFFLSVVGFLVCCRLQPPVLRVALTGCKLHHLRLFHYSLCPQTRIDTQHPLRQEVGECSSHENTQEVAQTSDKGRSSKSTGTSAKSKRANKDAILDKAVNIMNTTKDDCHIFGEFVASSLRTINNVQLINELKKKIRKDIMSFMDIEDSLSDASAYPIHETTSPFAECVGDELGKRMSLHTSHLTSVLCDWPNEQQPIPRRHGTDDRLSSAAGESYTSEASCTRTQGNGSCRSGTSNTGKCRFKRRLHSSTLPRCLTISIGPHKRLDGSAALLHHSRRKKLRNANTDGLKEMDQRHSISAGKPSCSILLRHQRFPQHATDVRVLERPEFEWRLRPQSLGELRSGKPCATLDPALQLSCSADSEEANRLYLSLTPHPPSELIPSSYTEQDGPNLLLPISPHPPSQLIPSPDSDQDGPTPSPSPQPPSDLIPLPDSEQATSMPLPKPLPSSPSQLFPRQTPHSQHLTWPLCHSCSKTQPTKHSQQTP</sequence>
<feature type="compositionally biased region" description="Low complexity" evidence="1">
    <location>
        <begin position="580"/>
        <end position="589"/>
    </location>
</feature>
<protein>
    <submittedName>
        <fullName evidence="2">Uncharacterized protein</fullName>
    </submittedName>
</protein>
<gene>
    <name evidence="2" type="ORF">PR048_009998</name>
</gene>
<reference evidence="2 3" key="1">
    <citation type="submission" date="2023-02" db="EMBL/GenBank/DDBJ databases">
        <title>LHISI_Scaffold_Assembly.</title>
        <authorList>
            <person name="Stuart O.P."/>
            <person name="Cleave R."/>
            <person name="Magrath M.J.L."/>
            <person name="Mikheyev A.S."/>
        </authorList>
    </citation>
    <scope>NUCLEOTIDE SEQUENCE [LARGE SCALE GENOMIC DNA]</scope>
    <source>
        <strain evidence="2">Daus_M_001</strain>
        <tissue evidence="2">Leg muscle</tissue>
    </source>
</reference>
<comment type="caution">
    <text evidence="2">The sequence shown here is derived from an EMBL/GenBank/DDBJ whole genome shotgun (WGS) entry which is preliminary data.</text>
</comment>
<evidence type="ECO:0000313" key="3">
    <source>
        <dbReference type="Proteomes" id="UP001159363"/>
    </source>
</evidence>
<accession>A0ABQ9I1F9</accession>
<feature type="region of interest" description="Disordered" evidence="1">
    <location>
        <begin position="552"/>
        <end position="658"/>
    </location>
</feature>
<feature type="region of interest" description="Disordered" evidence="1">
    <location>
        <begin position="368"/>
        <end position="410"/>
    </location>
</feature>
<feature type="compositionally biased region" description="Pro residues" evidence="1">
    <location>
        <begin position="590"/>
        <end position="600"/>
    </location>
</feature>
<dbReference type="EMBL" id="JARBHB010000003">
    <property type="protein sequence ID" value="KAJ8890489.1"/>
    <property type="molecule type" value="Genomic_DNA"/>
</dbReference>
<keyword evidence="3" id="KW-1185">Reference proteome</keyword>
<feature type="region of interest" description="Disordered" evidence="1">
    <location>
        <begin position="229"/>
        <end position="262"/>
    </location>
</feature>
<name>A0ABQ9I1F9_9NEOP</name>
<feature type="compositionally biased region" description="Polar residues" evidence="1">
    <location>
        <begin position="388"/>
        <end position="410"/>
    </location>
</feature>
<organism evidence="2 3">
    <name type="scientific">Dryococelus australis</name>
    <dbReference type="NCBI Taxonomy" id="614101"/>
    <lineage>
        <taxon>Eukaryota</taxon>
        <taxon>Metazoa</taxon>
        <taxon>Ecdysozoa</taxon>
        <taxon>Arthropoda</taxon>
        <taxon>Hexapoda</taxon>
        <taxon>Insecta</taxon>
        <taxon>Pterygota</taxon>
        <taxon>Neoptera</taxon>
        <taxon>Polyneoptera</taxon>
        <taxon>Phasmatodea</taxon>
        <taxon>Verophasmatodea</taxon>
        <taxon>Anareolatae</taxon>
        <taxon>Phasmatidae</taxon>
        <taxon>Eurycanthinae</taxon>
        <taxon>Dryococelus</taxon>
    </lineage>
</organism>
<proteinExistence type="predicted"/>
<evidence type="ECO:0000256" key="1">
    <source>
        <dbReference type="SAM" id="MobiDB-lite"/>
    </source>
</evidence>
<dbReference type="Proteomes" id="UP001159363">
    <property type="component" value="Chromosome 3"/>
</dbReference>
<feature type="compositionally biased region" description="Polar residues" evidence="1">
    <location>
        <begin position="645"/>
        <end position="658"/>
    </location>
</feature>